<feature type="domain" description="EGF-like" evidence="17">
    <location>
        <begin position="1360"/>
        <end position="1397"/>
    </location>
</feature>
<protein>
    <submittedName>
        <fullName evidence="20">Agrin-like protein</fullName>
    </submittedName>
</protein>
<dbReference type="FunFam" id="2.10.25.10:FF:000209">
    <property type="entry name" value="Laminin subunit alpha 5"/>
    <property type="match status" value="1"/>
</dbReference>
<keyword evidence="9" id="KW-0084">Basement membrane</keyword>
<keyword evidence="21" id="KW-1185">Reference proteome</keyword>
<dbReference type="CDD" id="cd00110">
    <property type="entry name" value="LamG"/>
    <property type="match status" value="2"/>
</dbReference>
<evidence type="ECO:0000313" key="20">
    <source>
        <dbReference type="EMBL" id="RWS29261.1"/>
    </source>
</evidence>
<dbReference type="FunFam" id="2.10.25.10:FF:000173">
    <property type="entry name" value="Neurogenic locus notch protein 2"/>
    <property type="match status" value="2"/>
</dbReference>
<keyword evidence="5" id="KW-0646">Protease inhibitor</keyword>
<dbReference type="CDD" id="cd00054">
    <property type="entry name" value="EGF_CA"/>
    <property type="match status" value="3"/>
</dbReference>
<feature type="disulfide bond" evidence="14">
    <location>
        <begin position="1387"/>
        <end position="1396"/>
    </location>
</feature>
<feature type="disulfide bond" evidence="14">
    <location>
        <begin position="1158"/>
        <end position="1167"/>
    </location>
</feature>
<feature type="domain" description="Kazal-like" evidence="19">
    <location>
        <begin position="786"/>
        <end position="844"/>
    </location>
</feature>
<dbReference type="InterPro" id="IPR003884">
    <property type="entry name" value="FacI_MAC"/>
</dbReference>
<dbReference type="FunFam" id="2.10.25.10:FF:000134">
    <property type="entry name" value="Transmembrane agrin"/>
    <property type="match status" value="1"/>
</dbReference>
<dbReference type="PANTHER" id="PTHR10913">
    <property type="entry name" value="FOLLISTATIN-RELATED"/>
    <property type="match status" value="1"/>
</dbReference>
<dbReference type="GO" id="GO:0030154">
    <property type="term" value="P:cell differentiation"/>
    <property type="evidence" value="ECO:0007669"/>
    <property type="project" value="UniProtKB-KW"/>
</dbReference>
<feature type="domain" description="EGF-like" evidence="17">
    <location>
        <begin position="1088"/>
        <end position="1128"/>
    </location>
</feature>
<keyword evidence="12" id="KW-0325">Glycoprotein</keyword>
<keyword evidence="2" id="KW-0964">Secreted</keyword>
<feature type="disulfide bond" evidence="15">
    <location>
        <begin position="656"/>
        <end position="673"/>
    </location>
</feature>
<feature type="disulfide bond" evidence="15">
    <location>
        <begin position="675"/>
        <end position="684"/>
    </location>
</feature>
<gene>
    <name evidence="20" type="ORF">B4U80_02727</name>
</gene>
<comment type="caution">
    <text evidence="14">Lacks conserved residue(s) required for the propagation of feature annotation.</text>
</comment>
<dbReference type="SMART" id="SM00181">
    <property type="entry name" value="EGF"/>
    <property type="match status" value="6"/>
</dbReference>
<keyword evidence="3" id="KW-0272">Extracellular matrix</keyword>
<dbReference type="STRING" id="299467.A0A443SP08"/>
<evidence type="ECO:0000256" key="15">
    <source>
        <dbReference type="PROSITE-ProRule" id="PRU00460"/>
    </source>
</evidence>
<dbReference type="FunFam" id="3.30.60.30:FF:000024">
    <property type="entry name" value="Transmembrane agrin"/>
    <property type="match status" value="3"/>
</dbReference>
<feature type="disulfide bond" evidence="15">
    <location>
        <begin position="707"/>
        <end position="719"/>
    </location>
</feature>
<feature type="domain" description="EGF-like" evidence="17">
    <location>
        <begin position="1130"/>
        <end position="1168"/>
    </location>
</feature>
<dbReference type="GO" id="GO:0005509">
    <property type="term" value="F:calcium ion binding"/>
    <property type="evidence" value="ECO:0007669"/>
    <property type="project" value="InterPro"/>
</dbReference>
<dbReference type="PROSITE" id="PS50025">
    <property type="entry name" value="LAM_G_DOMAIN"/>
    <property type="match status" value="2"/>
</dbReference>
<evidence type="ECO:0000256" key="12">
    <source>
        <dbReference type="ARBA" id="ARBA00023180"/>
    </source>
</evidence>
<dbReference type="GO" id="GO:0048513">
    <property type="term" value="P:animal organ development"/>
    <property type="evidence" value="ECO:0007669"/>
    <property type="project" value="UniProtKB-ARBA"/>
</dbReference>
<evidence type="ECO:0000256" key="13">
    <source>
        <dbReference type="ARBA" id="ARBA00023292"/>
    </source>
</evidence>
<sequence length="1413" mass="154642">MTVIRKMEKNGVKQRVAKKLQRMLVLLVMIDLQICLAKACYKFPKDVKDPCADMKCRFGENCVRSKDGKKAECVCPEKCYTYGDSVGSRPVCGTDGRDYPNECQLRRRACTEMKDIVVKFLGHCDPCDGVECPTAQICQLDDNRNPICRCNAACGHEFKPICGSDGKTYTNECILRVEACKSRRSLRIIHNGECGSRGANPCENMKCNVHQECDIDLYGVATCVCPLDCPPVLKPVCGSDGHTYDSECDLRRQACLLQKDVILAYKGLCGEEGPCHGFKCEFGAICVLKGSEAGCECPSCTEEFKPVCGSDGISYPNECKMKKEACEQQKLVHLAYQGFCNGCENKNCEHYSVCESDGKGNGKCICPAKCVPMNVPICGSDGMTYLSECEMRIAACNKKEYVTIASRGSCDECLNVHCKYGARCENGKCLCPTECPANSFEPICSSDGVTYVNECQMRKAACQRASEITVSFYGECQEVKNPVTVTDIGSGGGYVKICDHNTCRYGGVCDYDALGIPHCVCSYHCPTGGHENEPVCGSDGRLYENECKLQEEACRRQQEIKPEDHRLCQESKILPCDGEPPLIDVSNGREYFCGDGLHSKHCPASSYCHKTTHFAKCCREIALVRSCVESTYGCCPDEETLSQGPNNAGCPSVCNCNRLGSYSLSCDPLSKQCHCKHGVGGLQCDRCEPGFWGLHKISEGNSGCIPCACNLNGSVREDCEQMTGRCVCKHGLQGMKCDVCPENTVLTADGCTDVSLTKSVPGTCGELRCRQGATCVERANNEVQCVCDMKCPPTETNGQIIRRTSSTAICASDGNTYVSECQLKLYACRIQKKIYKLHDGNCKTSTSGGRGASGIRVETVTVGPVRRSTVFKTTLHDADKSTRELTLSVSEQVSTKPTAATPTLPERPIDVPFFNGDSCIEMPRLQAYTRLSIEVEFVAYSENGILVYNGQTSSGEGDFVSLSIKSGFLEFRYNLGSGTVILRSSKKITLSTTVKVVAKRYLRDGMLTIEGHEDVAGKSDGDLKSLDLAENMFFGSVLNSQKRVLENVGVKQGFIGCLYKLRIGRKDVDIRYPGSRDILKIHNLHDCQDIPCSSNPCKNEGICIPERAPNLGAFSCSCNSGFTGKHCEIEVSLCGHENPCTKGATCTQLPQGGFSCLCPPGKTGKLCADLQREMHHVFVPDFWGTSYLQLPTLQNVAQAFVIEIWFLTRVVNGLLLYNGQQSPFARGDFLSLNLVDGHVQFRYNLGSGIPNVSGVVVLTSKNKVSLGEWHTLRITRQRKKGTLQLDEGPVEHEEAKGNLSELNLDQPLFIGGVDNIYAVNKDSAITIGLNGAIQRIVVNGEIWDNLVQRATVIKNVPEYSGPPCGYENPCVNEAVCVPQLNDYICKCKPRFTGKKCNKPVEKTSFDDVSFISK</sequence>
<evidence type="ECO:0000256" key="8">
    <source>
        <dbReference type="ARBA" id="ARBA00022782"/>
    </source>
</evidence>
<dbReference type="CDD" id="cd00104">
    <property type="entry name" value="KAZAL_FS"/>
    <property type="match status" value="8"/>
</dbReference>
<dbReference type="Pfam" id="PF00054">
    <property type="entry name" value="Laminin_G_1"/>
    <property type="match status" value="2"/>
</dbReference>
<evidence type="ECO:0000256" key="4">
    <source>
        <dbReference type="ARBA" id="ARBA00022536"/>
    </source>
</evidence>
<feature type="domain" description="Kazal-like" evidence="19">
    <location>
        <begin position="296"/>
        <end position="342"/>
    </location>
</feature>
<keyword evidence="7" id="KW-0677">Repeat</keyword>
<dbReference type="VEuPathDB" id="VectorBase:LDEU002779"/>
<feature type="domain" description="Kazal-like" evidence="19">
    <location>
        <begin position="520"/>
        <end position="578"/>
    </location>
</feature>
<dbReference type="SMART" id="SM00280">
    <property type="entry name" value="KAZAL"/>
    <property type="match status" value="8"/>
</dbReference>
<keyword evidence="6" id="KW-0732">Signal</keyword>
<feature type="disulfide bond" evidence="14">
    <location>
        <begin position="1118"/>
        <end position="1127"/>
    </location>
</feature>
<dbReference type="InterPro" id="IPR002049">
    <property type="entry name" value="LE_dom"/>
</dbReference>
<feature type="disulfide bond" evidence="15">
    <location>
        <begin position="728"/>
        <end position="737"/>
    </location>
</feature>
<dbReference type="Gene3D" id="3.30.60.30">
    <property type="match status" value="8"/>
</dbReference>
<dbReference type="InterPro" id="IPR050653">
    <property type="entry name" value="Prot_Inhib_GrowthFact_Antg"/>
</dbReference>
<dbReference type="InterPro" id="IPR013320">
    <property type="entry name" value="ConA-like_dom_sf"/>
</dbReference>
<dbReference type="PANTHER" id="PTHR10913:SF45">
    <property type="entry name" value="FOLLISTATIN, ISOFORM A-RELATED"/>
    <property type="match status" value="1"/>
</dbReference>
<dbReference type="SMART" id="SM00057">
    <property type="entry name" value="FIMAC"/>
    <property type="match status" value="3"/>
</dbReference>
<name>A0A443SP08_9ACAR</name>
<feature type="domain" description="Laminin G" evidence="16">
    <location>
        <begin position="1177"/>
        <end position="1364"/>
    </location>
</feature>
<evidence type="ECO:0000313" key="21">
    <source>
        <dbReference type="Proteomes" id="UP000288716"/>
    </source>
</evidence>
<feature type="domain" description="Kazal-like" evidence="19">
    <location>
        <begin position="142"/>
        <end position="196"/>
    </location>
</feature>
<feature type="domain" description="Laminin G" evidence="16">
    <location>
        <begin position="909"/>
        <end position="1087"/>
    </location>
</feature>
<evidence type="ECO:0000259" key="19">
    <source>
        <dbReference type="PROSITE" id="PS51465"/>
    </source>
</evidence>
<dbReference type="InterPro" id="IPR036058">
    <property type="entry name" value="Kazal_dom_sf"/>
</dbReference>
<dbReference type="GO" id="GO:0005576">
    <property type="term" value="C:extracellular region"/>
    <property type="evidence" value="ECO:0007669"/>
    <property type="project" value="TreeGrafter"/>
</dbReference>
<dbReference type="PROSITE" id="PS51465">
    <property type="entry name" value="KAZAL_2"/>
    <property type="match status" value="8"/>
</dbReference>
<evidence type="ECO:0000259" key="17">
    <source>
        <dbReference type="PROSITE" id="PS50026"/>
    </source>
</evidence>
<dbReference type="InterPro" id="IPR002350">
    <property type="entry name" value="Kazal_dom"/>
</dbReference>
<proteinExistence type="predicted"/>
<evidence type="ECO:0000256" key="14">
    <source>
        <dbReference type="PROSITE-ProRule" id="PRU00076"/>
    </source>
</evidence>
<dbReference type="PROSITE" id="PS50027">
    <property type="entry name" value="EGF_LAM_2"/>
    <property type="match status" value="2"/>
</dbReference>
<dbReference type="Pfam" id="PF07648">
    <property type="entry name" value="Kazal_2"/>
    <property type="match status" value="8"/>
</dbReference>
<dbReference type="SUPFAM" id="SSF100895">
    <property type="entry name" value="Kazal-type serine protease inhibitors"/>
    <property type="match status" value="8"/>
</dbReference>
<dbReference type="InterPro" id="IPR001791">
    <property type="entry name" value="Laminin_G"/>
</dbReference>
<dbReference type="PROSITE" id="PS01248">
    <property type="entry name" value="EGF_LAM_1"/>
    <property type="match status" value="1"/>
</dbReference>
<dbReference type="SMART" id="SM00282">
    <property type="entry name" value="LamG"/>
    <property type="match status" value="2"/>
</dbReference>
<feature type="disulfide bond" evidence="15">
    <location>
        <begin position="654"/>
        <end position="666"/>
    </location>
</feature>
<evidence type="ECO:0000256" key="6">
    <source>
        <dbReference type="ARBA" id="ARBA00022729"/>
    </source>
</evidence>
<keyword evidence="13 15" id="KW-0424">Laminin EGF-like domain</keyword>
<dbReference type="Gene3D" id="2.60.120.200">
    <property type="match status" value="2"/>
</dbReference>
<evidence type="ECO:0000259" key="18">
    <source>
        <dbReference type="PROSITE" id="PS50027"/>
    </source>
</evidence>
<reference evidence="20 21" key="1">
    <citation type="journal article" date="2018" name="Gigascience">
        <title>Genomes of trombidid mites reveal novel predicted allergens and laterally-transferred genes associated with secondary metabolism.</title>
        <authorList>
            <person name="Dong X."/>
            <person name="Chaisiri K."/>
            <person name="Xia D."/>
            <person name="Armstrong S.D."/>
            <person name="Fang Y."/>
            <person name="Donnelly M.J."/>
            <person name="Kadowaki T."/>
            <person name="McGarry J.W."/>
            <person name="Darby A.C."/>
            <person name="Makepeace B.L."/>
        </authorList>
    </citation>
    <scope>NUCLEOTIDE SEQUENCE [LARGE SCALE GENOMIC DNA]</scope>
    <source>
        <strain evidence="20">UoL-UT</strain>
    </source>
</reference>
<keyword evidence="8" id="KW-0221">Differentiation</keyword>
<keyword evidence="11 14" id="KW-1015">Disulfide bond</keyword>
<feature type="domain" description="Laminin EGF-like" evidence="18">
    <location>
        <begin position="654"/>
        <end position="706"/>
    </location>
</feature>
<dbReference type="OrthoDB" id="88467at2759"/>
<dbReference type="SUPFAM" id="SSF57196">
    <property type="entry name" value="EGF/Laminin"/>
    <property type="match status" value="3"/>
</dbReference>
<comment type="subcellular location">
    <subcellularLocation>
        <location evidence="1">Secreted</location>
        <location evidence="1">Extracellular space</location>
        <location evidence="1">Extracellular matrix</location>
        <location evidence="1">Basement membrane</location>
    </subcellularLocation>
</comment>
<dbReference type="FunFam" id="3.30.60.30:FF:000040">
    <property type="entry name" value="Agrin, putative"/>
    <property type="match status" value="2"/>
</dbReference>
<dbReference type="InterPro" id="IPR001881">
    <property type="entry name" value="EGF-like_Ca-bd_dom"/>
</dbReference>
<dbReference type="Proteomes" id="UP000288716">
    <property type="component" value="Unassembled WGS sequence"/>
</dbReference>
<dbReference type="EMBL" id="NCKV01000997">
    <property type="protein sequence ID" value="RWS29261.1"/>
    <property type="molecule type" value="Genomic_DNA"/>
</dbReference>
<dbReference type="PROSITE" id="PS00022">
    <property type="entry name" value="EGF_1"/>
    <property type="match status" value="3"/>
</dbReference>
<evidence type="ECO:0000256" key="11">
    <source>
        <dbReference type="ARBA" id="ARBA00023157"/>
    </source>
</evidence>
<dbReference type="InterPro" id="IPR000742">
    <property type="entry name" value="EGF"/>
</dbReference>
<evidence type="ECO:0000256" key="9">
    <source>
        <dbReference type="ARBA" id="ARBA00022869"/>
    </source>
</evidence>
<evidence type="ECO:0000256" key="2">
    <source>
        <dbReference type="ARBA" id="ARBA00022525"/>
    </source>
</evidence>
<comment type="caution">
    <text evidence="20">The sequence shown here is derived from an EMBL/GenBank/DDBJ whole genome shotgun (WGS) entry which is preliminary data.</text>
</comment>
<feature type="domain" description="Kazal-like" evidence="19">
    <location>
        <begin position="224"/>
        <end position="271"/>
    </location>
</feature>
<evidence type="ECO:0000259" key="16">
    <source>
        <dbReference type="PROSITE" id="PS50025"/>
    </source>
</evidence>
<dbReference type="InterPro" id="IPR003645">
    <property type="entry name" value="Fol_N"/>
</dbReference>
<feature type="domain" description="Kazal-like" evidence="19">
    <location>
        <begin position="358"/>
        <end position="412"/>
    </location>
</feature>
<dbReference type="PROSITE" id="PS50026">
    <property type="entry name" value="EGF_3"/>
    <property type="match status" value="3"/>
</dbReference>
<feature type="disulfide bond" evidence="15">
    <location>
        <begin position="709"/>
        <end position="726"/>
    </location>
</feature>
<dbReference type="CDD" id="cd00055">
    <property type="entry name" value="EGF_Lam"/>
    <property type="match status" value="2"/>
</dbReference>
<accession>A0A443SP08</accession>
<evidence type="ECO:0000256" key="1">
    <source>
        <dbReference type="ARBA" id="ARBA00004302"/>
    </source>
</evidence>
<evidence type="ECO:0000256" key="3">
    <source>
        <dbReference type="ARBA" id="ARBA00022530"/>
    </source>
</evidence>
<evidence type="ECO:0000256" key="10">
    <source>
        <dbReference type="ARBA" id="ARBA00022900"/>
    </source>
</evidence>
<keyword evidence="10" id="KW-0722">Serine protease inhibitor</keyword>
<dbReference type="Pfam" id="PF00008">
    <property type="entry name" value="EGF"/>
    <property type="match status" value="2"/>
</dbReference>
<dbReference type="PRINTS" id="PR00011">
    <property type="entry name" value="EGFLAMININ"/>
</dbReference>
<dbReference type="SMART" id="SM00274">
    <property type="entry name" value="FOLN"/>
    <property type="match status" value="8"/>
</dbReference>
<evidence type="ECO:0000256" key="5">
    <source>
        <dbReference type="ARBA" id="ARBA00022690"/>
    </source>
</evidence>
<keyword evidence="4 14" id="KW-0245">EGF-like domain</keyword>
<dbReference type="Gene3D" id="2.10.25.10">
    <property type="entry name" value="Laminin"/>
    <property type="match status" value="5"/>
</dbReference>
<feature type="domain" description="Kazal-like" evidence="19">
    <location>
        <begin position="74"/>
        <end position="126"/>
    </location>
</feature>
<dbReference type="PROSITE" id="PS01186">
    <property type="entry name" value="EGF_2"/>
    <property type="match status" value="1"/>
</dbReference>
<dbReference type="Pfam" id="PF00053">
    <property type="entry name" value="EGF_laminin"/>
    <property type="match status" value="2"/>
</dbReference>
<feature type="domain" description="Laminin EGF-like" evidence="18">
    <location>
        <begin position="707"/>
        <end position="753"/>
    </location>
</feature>
<evidence type="ECO:0000256" key="7">
    <source>
        <dbReference type="ARBA" id="ARBA00022737"/>
    </source>
</evidence>
<organism evidence="20 21">
    <name type="scientific">Leptotrombidium deliense</name>
    <dbReference type="NCBI Taxonomy" id="299467"/>
    <lineage>
        <taxon>Eukaryota</taxon>
        <taxon>Metazoa</taxon>
        <taxon>Ecdysozoa</taxon>
        <taxon>Arthropoda</taxon>
        <taxon>Chelicerata</taxon>
        <taxon>Arachnida</taxon>
        <taxon>Acari</taxon>
        <taxon>Acariformes</taxon>
        <taxon>Trombidiformes</taxon>
        <taxon>Prostigmata</taxon>
        <taxon>Anystina</taxon>
        <taxon>Parasitengona</taxon>
        <taxon>Trombiculoidea</taxon>
        <taxon>Trombiculidae</taxon>
        <taxon>Leptotrombidium</taxon>
    </lineage>
</organism>
<dbReference type="GO" id="GO:0005604">
    <property type="term" value="C:basement membrane"/>
    <property type="evidence" value="ECO:0007669"/>
    <property type="project" value="UniProtKB-SubCell"/>
</dbReference>
<dbReference type="SUPFAM" id="SSF49899">
    <property type="entry name" value="Concanavalin A-like lectins/glucanases"/>
    <property type="match status" value="2"/>
</dbReference>
<dbReference type="SMART" id="SM00179">
    <property type="entry name" value="EGF_CA"/>
    <property type="match status" value="3"/>
</dbReference>
<dbReference type="SMART" id="SM00180">
    <property type="entry name" value="EGF_Lam"/>
    <property type="match status" value="2"/>
</dbReference>
<feature type="domain" description="Kazal-like" evidence="19">
    <location>
        <begin position="430"/>
        <end position="478"/>
    </location>
</feature>